<reference evidence="5" key="1">
    <citation type="submission" date="2020-05" db="EMBL/GenBank/DDBJ databases">
        <authorList>
            <person name="Chiriac C."/>
            <person name="Salcher M."/>
            <person name="Ghai R."/>
            <person name="Kavagutti S V."/>
        </authorList>
    </citation>
    <scope>NUCLEOTIDE SEQUENCE</scope>
</reference>
<accession>A0A6J5YFS0</accession>
<keyword evidence="1" id="KW-0328">Glycosyltransferase</keyword>
<dbReference type="Gene3D" id="3.40.50.2020">
    <property type="match status" value="1"/>
</dbReference>
<feature type="domain" description="Phosphoribosyltransferase" evidence="4">
    <location>
        <begin position="84"/>
        <end position="228"/>
    </location>
</feature>
<dbReference type="AlphaFoldDB" id="A0A6J5YFS0"/>
<protein>
    <submittedName>
        <fullName evidence="5">Unannotated protein</fullName>
    </submittedName>
</protein>
<dbReference type="Pfam" id="PF00156">
    <property type="entry name" value="Pribosyltran"/>
    <property type="match status" value="1"/>
</dbReference>
<dbReference type="InterPro" id="IPR029057">
    <property type="entry name" value="PRTase-like"/>
</dbReference>
<dbReference type="GO" id="GO:0016757">
    <property type="term" value="F:glycosyltransferase activity"/>
    <property type="evidence" value="ECO:0007669"/>
    <property type="project" value="UniProtKB-KW"/>
</dbReference>
<evidence type="ECO:0000259" key="4">
    <source>
        <dbReference type="Pfam" id="PF00156"/>
    </source>
</evidence>
<evidence type="ECO:0000256" key="2">
    <source>
        <dbReference type="ARBA" id="ARBA00022679"/>
    </source>
</evidence>
<sequence>MRGPTGYLAPLAPPDPTLRSGQQETGVVNRRSQWIPDLGIAPVDRGVGRHRHRKIGHGADRTHSPPGTGPFRSCVVSLPMAELEILTWPLYGEACKSLADQVADDDFRPDLILSIARGGLLIAGSLAYALGVKNLHVMNVEYYTGQGERLEFPVILPPPLTLVDLEHAKVLIADDVADTGATLEMVRDYVSPQVAEIRTAVLYQKTISTMNCDYVWRHTDLWIDFPWSSQSALVTPHDSDQRDT</sequence>
<evidence type="ECO:0000256" key="3">
    <source>
        <dbReference type="SAM" id="MobiDB-lite"/>
    </source>
</evidence>
<feature type="region of interest" description="Disordered" evidence="3">
    <location>
        <begin position="1"/>
        <end position="24"/>
    </location>
</feature>
<evidence type="ECO:0000256" key="1">
    <source>
        <dbReference type="ARBA" id="ARBA00022676"/>
    </source>
</evidence>
<dbReference type="SUPFAM" id="SSF53271">
    <property type="entry name" value="PRTase-like"/>
    <property type="match status" value="1"/>
</dbReference>
<organism evidence="5">
    <name type="scientific">freshwater metagenome</name>
    <dbReference type="NCBI Taxonomy" id="449393"/>
    <lineage>
        <taxon>unclassified sequences</taxon>
        <taxon>metagenomes</taxon>
        <taxon>ecological metagenomes</taxon>
    </lineage>
</organism>
<dbReference type="PANTHER" id="PTHR43363:SF1">
    <property type="entry name" value="HYPOXANTHINE-GUANINE PHOSPHORIBOSYLTRANSFERASE"/>
    <property type="match status" value="1"/>
</dbReference>
<keyword evidence="2" id="KW-0808">Transferase</keyword>
<dbReference type="EMBL" id="CAEMXZ010000004">
    <property type="protein sequence ID" value="CAB4322422.1"/>
    <property type="molecule type" value="Genomic_DNA"/>
</dbReference>
<proteinExistence type="predicted"/>
<name>A0A6J5YFS0_9ZZZZ</name>
<dbReference type="InterPro" id="IPR000836">
    <property type="entry name" value="PRTase_dom"/>
</dbReference>
<dbReference type="CDD" id="cd06223">
    <property type="entry name" value="PRTases_typeI"/>
    <property type="match status" value="1"/>
</dbReference>
<dbReference type="PANTHER" id="PTHR43363">
    <property type="entry name" value="HYPOXANTHINE PHOSPHORIBOSYLTRANSFERASE"/>
    <property type="match status" value="1"/>
</dbReference>
<evidence type="ECO:0000313" key="5">
    <source>
        <dbReference type="EMBL" id="CAB4322422.1"/>
    </source>
</evidence>
<gene>
    <name evidence="5" type="ORF">UFOPK1392_00156</name>
</gene>